<dbReference type="InterPro" id="IPR052168">
    <property type="entry name" value="Cytochrome_b561_oxidase"/>
</dbReference>
<keyword evidence="5" id="KW-0349">Heme</keyword>
<dbReference type="GO" id="GO:0022904">
    <property type="term" value="P:respiratory electron transport chain"/>
    <property type="evidence" value="ECO:0007669"/>
    <property type="project" value="InterPro"/>
</dbReference>
<keyword evidence="7" id="KW-0479">Metal-binding</keyword>
<keyword evidence="9 13" id="KW-1133">Transmembrane helix</keyword>
<feature type="transmembrane region" description="Helical" evidence="13">
    <location>
        <begin position="15"/>
        <end position="37"/>
    </location>
</feature>
<evidence type="ECO:0000256" key="2">
    <source>
        <dbReference type="ARBA" id="ARBA00004651"/>
    </source>
</evidence>
<evidence type="ECO:0000256" key="11">
    <source>
        <dbReference type="ARBA" id="ARBA00023136"/>
    </source>
</evidence>
<protein>
    <submittedName>
        <fullName evidence="15">Cytochrome B561</fullName>
    </submittedName>
</protein>
<organism evidence="15 16">
    <name type="scientific">Pseudomonas syringae</name>
    <dbReference type="NCBI Taxonomy" id="317"/>
    <lineage>
        <taxon>Bacteria</taxon>
        <taxon>Pseudomonadati</taxon>
        <taxon>Pseudomonadota</taxon>
        <taxon>Gammaproteobacteria</taxon>
        <taxon>Pseudomonadales</taxon>
        <taxon>Pseudomonadaceae</taxon>
        <taxon>Pseudomonas</taxon>
    </lineage>
</organism>
<comment type="cofactor">
    <cofactor evidence="1">
        <name>heme b</name>
        <dbReference type="ChEBI" id="CHEBI:60344"/>
    </cofactor>
</comment>
<evidence type="ECO:0000256" key="10">
    <source>
        <dbReference type="ARBA" id="ARBA00023004"/>
    </source>
</evidence>
<evidence type="ECO:0000256" key="9">
    <source>
        <dbReference type="ARBA" id="ARBA00022989"/>
    </source>
</evidence>
<reference evidence="15 16" key="1">
    <citation type="submission" date="2015-07" db="EMBL/GenBank/DDBJ databases">
        <title>Draft genome sequence of a diazotrophic, plant growth-promoting rhizobacterium of the Pseudomonas syringae complex.</title>
        <authorList>
            <person name="Patten C.L."/>
            <person name="Jeong H."/>
        </authorList>
    </citation>
    <scope>NUCLEOTIDE SEQUENCE [LARGE SCALE GENOMIC DNA]</scope>
    <source>
        <strain evidence="15 16">GR12-2</strain>
    </source>
</reference>
<evidence type="ECO:0000256" key="3">
    <source>
        <dbReference type="ARBA" id="ARBA00022448"/>
    </source>
</evidence>
<keyword evidence="11 13" id="KW-0472">Membrane</keyword>
<dbReference type="PATRIC" id="fig|317.243.peg.3268"/>
<feature type="transmembrane region" description="Helical" evidence="13">
    <location>
        <begin position="49"/>
        <end position="68"/>
    </location>
</feature>
<dbReference type="GO" id="GO:0020037">
    <property type="term" value="F:heme binding"/>
    <property type="evidence" value="ECO:0007669"/>
    <property type="project" value="TreeGrafter"/>
</dbReference>
<dbReference type="OrthoDB" id="9793784at2"/>
<evidence type="ECO:0000259" key="14">
    <source>
        <dbReference type="Pfam" id="PF01292"/>
    </source>
</evidence>
<feature type="domain" description="Cytochrome b561 bacterial/Ni-hydrogenase" evidence="14">
    <location>
        <begin position="9"/>
        <end position="181"/>
    </location>
</feature>
<keyword evidence="3" id="KW-0813">Transport</keyword>
<dbReference type="AlphaFoldDB" id="A0A1C7ZAH6"/>
<feature type="transmembrane region" description="Helical" evidence="13">
    <location>
        <begin position="88"/>
        <end position="107"/>
    </location>
</feature>
<evidence type="ECO:0000256" key="8">
    <source>
        <dbReference type="ARBA" id="ARBA00022982"/>
    </source>
</evidence>
<dbReference type="Pfam" id="PF01292">
    <property type="entry name" value="Ni_hydr_CYTB"/>
    <property type="match status" value="1"/>
</dbReference>
<comment type="similarity">
    <text evidence="12">Belongs to the cytochrome b561 family.</text>
</comment>
<dbReference type="GO" id="GO:0005886">
    <property type="term" value="C:plasma membrane"/>
    <property type="evidence" value="ECO:0007669"/>
    <property type="project" value="UniProtKB-SubCell"/>
</dbReference>
<dbReference type="SUPFAM" id="SSF81342">
    <property type="entry name" value="Transmembrane di-heme cytochromes"/>
    <property type="match status" value="1"/>
</dbReference>
<dbReference type="GO" id="GO:0009055">
    <property type="term" value="F:electron transfer activity"/>
    <property type="evidence" value="ECO:0007669"/>
    <property type="project" value="InterPro"/>
</dbReference>
<dbReference type="InterPro" id="IPR016174">
    <property type="entry name" value="Di-haem_cyt_TM"/>
</dbReference>
<comment type="subcellular location">
    <subcellularLocation>
        <location evidence="2">Cell membrane</location>
        <topology evidence="2">Multi-pass membrane protein</topology>
    </subcellularLocation>
</comment>
<evidence type="ECO:0000256" key="12">
    <source>
        <dbReference type="ARBA" id="ARBA00037975"/>
    </source>
</evidence>
<keyword evidence="6 13" id="KW-0812">Transmembrane</keyword>
<dbReference type="RefSeq" id="WP_065831343.1">
    <property type="nucleotide sequence ID" value="NZ_LGSI01000002.1"/>
</dbReference>
<dbReference type="PANTHER" id="PTHR30529:SF1">
    <property type="entry name" value="CYTOCHROME B561 HOMOLOG 2"/>
    <property type="match status" value="1"/>
</dbReference>
<keyword evidence="4" id="KW-1003">Cell membrane</keyword>
<feature type="transmembrane region" description="Helical" evidence="13">
    <location>
        <begin position="144"/>
        <end position="164"/>
    </location>
</feature>
<proteinExistence type="inferred from homology"/>
<dbReference type="InterPro" id="IPR011577">
    <property type="entry name" value="Cyt_b561_bac/Ni-Hgenase"/>
</dbReference>
<accession>A0A1C7ZAH6</accession>
<sequence>MKNTNTSGYTSPAKWLHWGMALLWICSWGVGILATHWRDELNPHHQLTILHKAVASTLLFLIVLRVTWRLMNRPPELPASMSPLMKRGAMIGHVLLYVVALIALPMSGWYWSSVADKAILVAGLFILPPLVMPDPELYDLAKYIHTWTAWCCGALVGGHVLVALKHHFVDKDETLIGMLPGQKK</sequence>
<evidence type="ECO:0000256" key="5">
    <source>
        <dbReference type="ARBA" id="ARBA00022617"/>
    </source>
</evidence>
<evidence type="ECO:0000313" key="16">
    <source>
        <dbReference type="Proteomes" id="UP000093104"/>
    </source>
</evidence>
<keyword evidence="10" id="KW-0408">Iron</keyword>
<dbReference type="Proteomes" id="UP000093104">
    <property type="component" value="Unassembled WGS sequence"/>
</dbReference>
<dbReference type="GO" id="GO:0046872">
    <property type="term" value="F:metal ion binding"/>
    <property type="evidence" value="ECO:0007669"/>
    <property type="project" value="UniProtKB-KW"/>
</dbReference>
<feature type="transmembrane region" description="Helical" evidence="13">
    <location>
        <begin position="114"/>
        <end position="132"/>
    </location>
</feature>
<comment type="caution">
    <text evidence="15">The sequence shown here is derived from an EMBL/GenBank/DDBJ whole genome shotgun (WGS) entry which is preliminary data.</text>
</comment>
<name>A0A1C7ZAH6_PSESX</name>
<gene>
    <name evidence="15" type="ORF">AFK24_00305</name>
</gene>
<evidence type="ECO:0000313" key="15">
    <source>
        <dbReference type="EMBL" id="OCR27072.1"/>
    </source>
</evidence>
<evidence type="ECO:0000256" key="6">
    <source>
        <dbReference type="ARBA" id="ARBA00022692"/>
    </source>
</evidence>
<evidence type="ECO:0000256" key="4">
    <source>
        <dbReference type="ARBA" id="ARBA00022475"/>
    </source>
</evidence>
<evidence type="ECO:0000256" key="1">
    <source>
        <dbReference type="ARBA" id="ARBA00001970"/>
    </source>
</evidence>
<keyword evidence="8" id="KW-0249">Electron transport</keyword>
<dbReference type="EMBL" id="LGSI01000002">
    <property type="protein sequence ID" value="OCR27072.1"/>
    <property type="molecule type" value="Genomic_DNA"/>
</dbReference>
<evidence type="ECO:0000256" key="7">
    <source>
        <dbReference type="ARBA" id="ARBA00022723"/>
    </source>
</evidence>
<evidence type="ECO:0000256" key="13">
    <source>
        <dbReference type="SAM" id="Phobius"/>
    </source>
</evidence>
<dbReference type="PANTHER" id="PTHR30529">
    <property type="entry name" value="CYTOCHROME B561"/>
    <property type="match status" value="1"/>
</dbReference>